<proteinExistence type="predicted"/>
<sequence length="98" mass="11437">MANKIQHCQKSAMFFIQMNNKKSVLEYKKLPKNVLDFWHTEVPPEHRGHGIAAELVKYGFQYCKDNQYKILPSCSYVAKYAREMATPEEKKLIVDNNA</sequence>
<name>A0AC35F2F9_9BILA</name>
<dbReference type="Proteomes" id="UP000887580">
    <property type="component" value="Unplaced"/>
</dbReference>
<reference evidence="2" key="1">
    <citation type="submission" date="2022-11" db="UniProtKB">
        <authorList>
            <consortium name="WormBaseParasite"/>
        </authorList>
    </citation>
    <scope>IDENTIFICATION</scope>
</reference>
<organism evidence="1 2">
    <name type="scientific">Panagrolaimus sp. PS1159</name>
    <dbReference type="NCBI Taxonomy" id="55785"/>
    <lineage>
        <taxon>Eukaryota</taxon>
        <taxon>Metazoa</taxon>
        <taxon>Ecdysozoa</taxon>
        <taxon>Nematoda</taxon>
        <taxon>Chromadorea</taxon>
        <taxon>Rhabditida</taxon>
        <taxon>Tylenchina</taxon>
        <taxon>Panagrolaimomorpha</taxon>
        <taxon>Panagrolaimoidea</taxon>
        <taxon>Panagrolaimidae</taxon>
        <taxon>Panagrolaimus</taxon>
    </lineage>
</organism>
<dbReference type="WBParaSite" id="PS1159_v2.g13150.t1">
    <property type="protein sequence ID" value="PS1159_v2.g13150.t1"/>
    <property type="gene ID" value="PS1159_v2.g13150"/>
</dbReference>
<evidence type="ECO:0000313" key="1">
    <source>
        <dbReference type="Proteomes" id="UP000887580"/>
    </source>
</evidence>
<accession>A0AC35F2F9</accession>
<evidence type="ECO:0000313" key="2">
    <source>
        <dbReference type="WBParaSite" id="PS1159_v2.g13150.t1"/>
    </source>
</evidence>
<protein>
    <submittedName>
        <fullName evidence="2">Protein NATD1</fullName>
    </submittedName>
</protein>